<keyword evidence="16" id="KW-1185">Reference proteome</keyword>
<accession>A0A1J9SB90</accession>
<feature type="region of interest" description="Disordered" evidence="13">
    <location>
        <begin position="419"/>
        <end position="469"/>
    </location>
</feature>
<dbReference type="GO" id="GO:0006450">
    <property type="term" value="P:regulation of translational fidelity"/>
    <property type="evidence" value="ECO:0007669"/>
    <property type="project" value="TreeGrafter"/>
</dbReference>
<dbReference type="PANTHER" id="PTHR17490:SF16">
    <property type="entry name" value="THREONYLCARBAMOYL-AMP SYNTHASE"/>
    <property type="match status" value="1"/>
</dbReference>
<dbReference type="GO" id="GO:0008033">
    <property type="term" value="P:tRNA processing"/>
    <property type="evidence" value="ECO:0007669"/>
    <property type="project" value="UniProtKB-KW"/>
</dbReference>
<feature type="domain" description="YrdC-like" evidence="14">
    <location>
        <begin position="101"/>
        <end position="317"/>
    </location>
</feature>
<dbReference type="Proteomes" id="UP000183809">
    <property type="component" value="Unassembled WGS sequence"/>
</dbReference>
<evidence type="ECO:0000256" key="13">
    <source>
        <dbReference type="SAM" id="MobiDB-lite"/>
    </source>
</evidence>
<sequence length="563" mass="59700">MPTFPNACFLGTPTPLARLIRSPAPLRTGGIPAIPAARRLAPMSAPAAAVPEDGQHTIMPCETSILPIDASKLGTITLSRPDDGALLEDWDISWATSGPDIARLRQAAAELQDGALPVAFPTETVYGLGADATSSAAVRGIYTAKQRPADNPLIVHVASLRQLGSILRPSSSSSSSPAAADDEDVRNPASLIPKIYHPLIRRFWPGPLTLILPLPNAPSSSAPLAPEVTAGLSTFGARMPGSLIALLLIRLADRPLAAPSANASTKPSPTAAEHVAHDLRGRVATILDGGPCDVGVESTVVDGVSGDTPVILRPGGVSIDELRRCDGWERVGVAYQDKAEMGGAGSGDGKKKGRGAADDEDEEPAAKKRKKEAPRAPGMKYRHYSPKARVVLFEAGTGLPSKEAVEDYRKVGTIRTKKWPRGCGLPLAQQQNGDDAEQQQPQEEREESKAEEGRESAAPVTNGTDQSQHRGFSKMLDTLTVRPVPKPQRLLAAESDVDREIWEVNLGAETKDIARGLFSALRELDKINVDVIFVEGIDETEGDVAAAVMNRLRKAAEVEVKGS</sequence>
<keyword evidence="9" id="KW-0547">Nucleotide-binding</keyword>
<dbReference type="STRING" id="236234.A0A1J9SB90"/>
<proteinExistence type="inferred from homology"/>
<dbReference type="GO" id="GO:0005524">
    <property type="term" value="F:ATP binding"/>
    <property type="evidence" value="ECO:0007669"/>
    <property type="project" value="UniProtKB-KW"/>
</dbReference>
<dbReference type="AlphaFoldDB" id="A0A1J9SB90"/>
<evidence type="ECO:0000256" key="4">
    <source>
        <dbReference type="ARBA" id="ARBA00015492"/>
    </source>
</evidence>
<dbReference type="InterPro" id="IPR017945">
    <property type="entry name" value="DHBP_synth_RibB-like_a/b_dom"/>
</dbReference>
<keyword evidence="7" id="KW-0819">tRNA processing</keyword>
<dbReference type="InterPro" id="IPR050156">
    <property type="entry name" value="TC-AMP_synthase_SUA5"/>
</dbReference>
<feature type="compositionally biased region" description="Basic and acidic residues" evidence="13">
    <location>
        <begin position="442"/>
        <end position="455"/>
    </location>
</feature>
<dbReference type="SUPFAM" id="SSF55821">
    <property type="entry name" value="YrdC/RibB"/>
    <property type="match status" value="1"/>
</dbReference>
<name>A0A1J9SB90_9PEZI</name>
<comment type="caution">
    <text evidence="15">The sequence shown here is derived from an EMBL/GenBank/DDBJ whole genome shotgun (WGS) entry which is preliminary data.</text>
</comment>
<comment type="similarity">
    <text evidence="2">Belongs to the SUA5 family.</text>
</comment>
<evidence type="ECO:0000256" key="6">
    <source>
        <dbReference type="ARBA" id="ARBA00022679"/>
    </source>
</evidence>
<dbReference type="RefSeq" id="XP_020133365.1">
    <property type="nucleotide sequence ID" value="XM_020279286.1"/>
</dbReference>
<feature type="region of interest" description="Disordered" evidence="13">
    <location>
        <begin position="339"/>
        <end position="382"/>
    </location>
</feature>
<organism evidence="15 16">
    <name type="scientific">Diplodia corticola</name>
    <dbReference type="NCBI Taxonomy" id="236234"/>
    <lineage>
        <taxon>Eukaryota</taxon>
        <taxon>Fungi</taxon>
        <taxon>Dikarya</taxon>
        <taxon>Ascomycota</taxon>
        <taxon>Pezizomycotina</taxon>
        <taxon>Dothideomycetes</taxon>
        <taxon>Dothideomycetes incertae sedis</taxon>
        <taxon>Botryosphaeriales</taxon>
        <taxon>Botryosphaeriaceae</taxon>
        <taxon>Diplodia</taxon>
    </lineage>
</organism>
<dbReference type="PROSITE" id="PS51163">
    <property type="entry name" value="YRDC"/>
    <property type="match status" value="1"/>
</dbReference>
<evidence type="ECO:0000256" key="1">
    <source>
        <dbReference type="ARBA" id="ARBA00004496"/>
    </source>
</evidence>
<evidence type="ECO:0000256" key="9">
    <source>
        <dbReference type="ARBA" id="ARBA00022741"/>
    </source>
</evidence>
<dbReference type="GO" id="GO:0000049">
    <property type="term" value="F:tRNA binding"/>
    <property type="evidence" value="ECO:0007669"/>
    <property type="project" value="TreeGrafter"/>
</dbReference>
<dbReference type="InterPro" id="IPR038385">
    <property type="entry name" value="Sua5/YwlC_C"/>
</dbReference>
<evidence type="ECO:0000256" key="10">
    <source>
        <dbReference type="ARBA" id="ARBA00022840"/>
    </source>
</evidence>
<dbReference type="Gene3D" id="3.40.50.11030">
    <property type="entry name" value="Threonylcarbamoyl-AMP synthase, C-terminal domain"/>
    <property type="match status" value="1"/>
</dbReference>
<dbReference type="GeneID" id="31019548"/>
<evidence type="ECO:0000256" key="5">
    <source>
        <dbReference type="ARBA" id="ARBA00022490"/>
    </source>
</evidence>
<evidence type="ECO:0000256" key="7">
    <source>
        <dbReference type="ARBA" id="ARBA00022694"/>
    </source>
</evidence>
<dbReference type="OrthoDB" id="412787at2759"/>
<feature type="compositionally biased region" description="Polar residues" evidence="13">
    <location>
        <begin position="459"/>
        <end position="469"/>
    </location>
</feature>
<dbReference type="PANTHER" id="PTHR17490">
    <property type="entry name" value="SUA5"/>
    <property type="match status" value="1"/>
</dbReference>
<evidence type="ECO:0000313" key="15">
    <source>
        <dbReference type="EMBL" id="OJD37124.1"/>
    </source>
</evidence>
<dbReference type="GO" id="GO:0061710">
    <property type="term" value="F:L-threonylcarbamoyladenylate synthase"/>
    <property type="evidence" value="ECO:0007669"/>
    <property type="project" value="UniProtKB-EC"/>
</dbReference>
<dbReference type="InterPro" id="IPR005145">
    <property type="entry name" value="Sua5_C"/>
</dbReference>
<dbReference type="Gene3D" id="3.90.870.10">
    <property type="entry name" value="DHBP synthase"/>
    <property type="match status" value="1"/>
</dbReference>
<feature type="compositionally biased region" description="Low complexity" evidence="13">
    <location>
        <begin position="428"/>
        <end position="441"/>
    </location>
</feature>
<comment type="catalytic activity">
    <reaction evidence="12">
        <text>L-threonine + hydrogencarbonate + ATP = L-threonylcarbamoyladenylate + diphosphate + H2O</text>
        <dbReference type="Rhea" id="RHEA:36407"/>
        <dbReference type="ChEBI" id="CHEBI:15377"/>
        <dbReference type="ChEBI" id="CHEBI:17544"/>
        <dbReference type="ChEBI" id="CHEBI:30616"/>
        <dbReference type="ChEBI" id="CHEBI:33019"/>
        <dbReference type="ChEBI" id="CHEBI:57926"/>
        <dbReference type="ChEBI" id="CHEBI:73682"/>
        <dbReference type="EC" id="2.7.7.87"/>
    </reaction>
</comment>
<evidence type="ECO:0000256" key="8">
    <source>
        <dbReference type="ARBA" id="ARBA00022695"/>
    </source>
</evidence>
<keyword evidence="8" id="KW-0548">Nucleotidyltransferase</keyword>
<keyword evidence="10" id="KW-0067">ATP-binding</keyword>
<dbReference type="EMBL" id="MNUE01000008">
    <property type="protein sequence ID" value="OJD37124.1"/>
    <property type="molecule type" value="Genomic_DNA"/>
</dbReference>
<dbReference type="Pfam" id="PF03481">
    <property type="entry name" value="Sua5_C"/>
    <property type="match status" value="1"/>
</dbReference>
<comment type="subcellular location">
    <subcellularLocation>
        <location evidence="1">Cytoplasm</location>
    </subcellularLocation>
</comment>
<evidence type="ECO:0000256" key="11">
    <source>
        <dbReference type="ARBA" id="ARBA00029774"/>
    </source>
</evidence>
<keyword evidence="6" id="KW-0808">Transferase</keyword>
<dbReference type="InterPro" id="IPR006070">
    <property type="entry name" value="Sua5-like_dom"/>
</dbReference>
<dbReference type="Pfam" id="PF01300">
    <property type="entry name" value="Sua5_yciO_yrdC"/>
    <property type="match status" value="1"/>
</dbReference>
<dbReference type="GO" id="GO:0003725">
    <property type="term" value="F:double-stranded RNA binding"/>
    <property type="evidence" value="ECO:0007669"/>
    <property type="project" value="InterPro"/>
</dbReference>
<evidence type="ECO:0000256" key="3">
    <source>
        <dbReference type="ARBA" id="ARBA00012584"/>
    </source>
</evidence>
<evidence type="ECO:0000256" key="12">
    <source>
        <dbReference type="ARBA" id="ARBA00048366"/>
    </source>
</evidence>
<reference evidence="15 16" key="1">
    <citation type="submission" date="2016-10" db="EMBL/GenBank/DDBJ databases">
        <title>Proteomics and genomics reveal pathogen-plant mechanisms compatible with a hemibiotrophic lifestyle of Diplodia corticola.</title>
        <authorList>
            <person name="Fernandes I."/>
            <person name="De Jonge R."/>
            <person name="Van De Peer Y."/>
            <person name="Devreese B."/>
            <person name="Alves A."/>
            <person name="Esteves A.C."/>
        </authorList>
    </citation>
    <scope>NUCLEOTIDE SEQUENCE [LARGE SCALE GENOMIC DNA]</scope>
    <source>
        <strain evidence="15 16">CBS 112549</strain>
    </source>
</reference>
<dbReference type="EC" id="2.7.7.87" evidence="3"/>
<evidence type="ECO:0000259" key="14">
    <source>
        <dbReference type="PROSITE" id="PS51163"/>
    </source>
</evidence>
<dbReference type="GO" id="GO:0005737">
    <property type="term" value="C:cytoplasm"/>
    <property type="evidence" value="ECO:0007669"/>
    <property type="project" value="UniProtKB-SubCell"/>
</dbReference>
<protein>
    <recommendedName>
        <fullName evidence="4">Threonylcarbamoyl-AMP synthase</fullName>
        <ecNumber evidence="3">2.7.7.87</ecNumber>
    </recommendedName>
    <alternativeName>
        <fullName evidence="11">L-threonylcarbamoyladenylate synthase</fullName>
    </alternativeName>
</protein>
<evidence type="ECO:0000256" key="2">
    <source>
        <dbReference type="ARBA" id="ARBA00007663"/>
    </source>
</evidence>
<keyword evidence="5" id="KW-0963">Cytoplasm</keyword>
<gene>
    <name evidence="15" type="ORF">BKCO1_8000185</name>
</gene>
<evidence type="ECO:0000313" key="16">
    <source>
        <dbReference type="Proteomes" id="UP000183809"/>
    </source>
</evidence>